<organism evidence="2 3">
    <name type="scientific">Elysia crispata</name>
    <name type="common">lettuce slug</name>
    <dbReference type="NCBI Taxonomy" id="231223"/>
    <lineage>
        <taxon>Eukaryota</taxon>
        <taxon>Metazoa</taxon>
        <taxon>Spiralia</taxon>
        <taxon>Lophotrochozoa</taxon>
        <taxon>Mollusca</taxon>
        <taxon>Gastropoda</taxon>
        <taxon>Heterobranchia</taxon>
        <taxon>Euthyneura</taxon>
        <taxon>Panpulmonata</taxon>
        <taxon>Sacoglossa</taxon>
        <taxon>Placobranchoidea</taxon>
        <taxon>Plakobranchidae</taxon>
        <taxon>Elysia</taxon>
    </lineage>
</organism>
<dbReference type="Proteomes" id="UP001283361">
    <property type="component" value="Unassembled WGS sequence"/>
</dbReference>
<dbReference type="InterPro" id="IPR000082">
    <property type="entry name" value="SEA_dom"/>
</dbReference>
<keyword evidence="3" id="KW-1185">Reference proteome</keyword>
<proteinExistence type="predicted"/>
<dbReference type="SUPFAM" id="SSF82671">
    <property type="entry name" value="SEA domain"/>
    <property type="match status" value="1"/>
</dbReference>
<name>A0AAE0ZFN4_9GAST</name>
<sequence>MTASVASNVTQEHAIEADREVVFSLGLANKNFTLELNDSTSEEFIMLSKAVCDEVLGSLGTLSNETNCTVLEFREGSVYAIIQLTFPELDDNTPQAYSNIKSETLGLLNKAVQQGQIGKFKLKSQPVCALEREEIVATQIVCPSSSLVNSPNFSSSTSWASHSQAGPINSEIGSIFATVSATLPLETSAELNAASRSSNDLLPSKTSGSLASLTMSYGTHELASVAVSSTSGFITIPPMPSVSVTVSLAASGPASESSFLQSLPSNVMPMSDSLSSAFNPLISSSEISPLMTSASESRTFSVLAYDSATSLLMASQSAIPSTMGFESTTPPITNSEYGTFVVLASESATPLLMTNKSASPVTMPSVSATPLLMTTESANPITIAFESGSLSELVPTSATSFLMTSQSAIPPTRN</sequence>
<evidence type="ECO:0000313" key="2">
    <source>
        <dbReference type="EMBL" id="KAK3767502.1"/>
    </source>
</evidence>
<evidence type="ECO:0000259" key="1">
    <source>
        <dbReference type="PROSITE" id="PS50024"/>
    </source>
</evidence>
<gene>
    <name evidence="2" type="ORF">RRG08_057712</name>
</gene>
<dbReference type="PROSITE" id="PS50024">
    <property type="entry name" value="SEA"/>
    <property type="match status" value="1"/>
</dbReference>
<comment type="caution">
    <text evidence="2">The sequence shown here is derived from an EMBL/GenBank/DDBJ whole genome shotgun (WGS) entry which is preliminary data.</text>
</comment>
<feature type="domain" description="SEA" evidence="1">
    <location>
        <begin position="17"/>
        <end position="134"/>
    </location>
</feature>
<reference evidence="2" key="1">
    <citation type="journal article" date="2023" name="G3 (Bethesda)">
        <title>A reference genome for the long-term kleptoplast-retaining sea slug Elysia crispata morphotype clarki.</title>
        <authorList>
            <person name="Eastman K.E."/>
            <person name="Pendleton A.L."/>
            <person name="Shaikh M.A."/>
            <person name="Suttiyut T."/>
            <person name="Ogas R."/>
            <person name="Tomko P."/>
            <person name="Gavelis G."/>
            <person name="Widhalm J.R."/>
            <person name="Wisecaver J.H."/>
        </authorList>
    </citation>
    <scope>NUCLEOTIDE SEQUENCE</scope>
    <source>
        <strain evidence="2">ECLA1</strain>
    </source>
</reference>
<protein>
    <recommendedName>
        <fullName evidence="1">SEA domain-containing protein</fullName>
    </recommendedName>
</protein>
<accession>A0AAE0ZFN4</accession>
<dbReference type="AlphaFoldDB" id="A0AAE0ZFN4"/>
<dbReference type="InterPro" id="IPR036364">
    <property type="entry name" value="SEA_dom_sf"/>
</dbReference>
<evidence type="ECO:0000313" key="3">
    <source>
        <dbReference type="Proteomes" id="UP001283361"/>
    </source>
</evidence>
<dbReference type="EMBL" id="JAWDGP010004142">
    <property type="protein sequence ID" value="KAK3767502.1"/>
    <property type="molecule type" value="Genomic_DNA"/>
</dbReference>